<protein>
    <submittedName>
        <fullName evidence="1">Uncharacterized protein</fullName>
    </submittedName>
</protein>
<gene>
    <name evidence="1" type="ORF">YA0849_12525</name>
</gene>
<keyword evidence="2" id="KW-1185">Reference proteome</keyword>
<accession>A0ABS0VI26</accession>
<reference evidence="1 2" key="1">
    <citation type="submission" date="2020-12" db="EMBL/GenBank/DDBJ databases">
        <title>Comparative genomic insights into the epidemiology and virulence of plant pathogenic Pseudomonads from Turkey.</title>
        <authorList>
            <person name="Dillon M."/>
            <person name="Ruiz-Bedoya T."/>
            <person name="Bendalovic-Torma C."/>
            <person name="Guttman K.M."/>
            <person name="Kwak H."/>
            <person name="Middleton M.A."/>
            <person name="Wang P.W."/>
            <person name="Horuz S."/>
            <person name="Aysan Y."/>
            <person name="Guttman D.S."/>
        </authorList>
    </citation>
    <scope>NUCLEOTIDE SEQUENCE [LARGE SCALE GENOMIC DNA]</scope>
    <source>
        <strain evidence="1 2">S4_EA_3a</strain>
    </source>
</reference>
<organism evidence="1 2">
    <name type="scientific">Pseudomonas veronii</name>
    <dbReference type="NCBI Taxonomy" id="76761"/>
    <lineage>
        <taxon>Bacteria</taxon>
        <taxon>Pseudomonadati</taxon>
        <taxon>Pseudomonadota</taxon>
        <taxon>Gammaproteobacteria</taxon>
        <taxon>Pseudomonadales</taxon>
        <taxon>Pseudomonadaceae</taxon>
        <taxon>Pseudomonas</taxon>
    </lineage>
</organism>
<evidence type="ECO:0000313" key="2">
    <source>
        <dbReference type="Proteomes" id="UP000614123"/>
    </source>
</evidence>
<dbReference type="RefSeq" id="WP_198718528.1">
    <property type="nucleotide sequence ID" value="NZ_JAEILD010000057.1"/>
</dbReference>
<evidence type="ECO:0000313" key="1">
    <source>
        <dbReference type="EMBL" id="MBI6649826.1"/>
    </source>
</evidence>
<sequence>MKNLMDVRIEEARTYYVQTKQTLYMLFGSLWAQVVQKEEFEATHSRQKADIAFLEDHGDELRGAAHETLIRQRAKLLATEGGIKASVLAINILAGTVLQIAKQAISIRHGADISDCALQGRLISGTCVRDLIWIGRNQAMHFEETNETKQPGIRKSGWVDLFKILNTHHQGAFSLAPPFQSKAFEILQILGWSRFDQYESDMQDLGVAPSHE</sequence>
<dbReference type="Proteomes" id="UP000614123">
    <property type="component" value="Unassembled WGS sequence"/>
</dbReference>
<dbReference type="EMBL" id="JAEILD010000057">
    <property type="protein sequence ID" value="MBI6649826.1"/>
    <property type="molecule type" value="Genomic_DNA"/>
</dbReference>
<name>A0ABS0VI26_PSEVE</name>
<comment type="caution">
    <text evidence="1">The sequence shown here is derived from an EMBL/GenBank/DDBJ whole genome shotgun (WGS) entry which is preliminary data.</text>
</comment>
<proteinExistence type="predicted"/>